<reference evidence="4 5" key="1">
    <citation type="submission" date="2015-11" db="EMBL/GenBank/DDBJ databases">
        <title>Draft WGS of Vibrio toranzoniae.</title>
        <authorList>
            <person name="Lasa A."/>
            <person name="Romalde J.L."/>
        </authorList>
    </citation>
    <scope>NUCLEOTIDE SEQUENCE [LARGE SCALE GENOMIC DNA]</scope>
    <source>
        <strain evidence="4 5">Vb 10.8</strain>
    </source>
</reference>
<keyword evidence="1" id="KW-0547">Nucleotide-binding</keyword>
<comment type="caution">
    <text evidence="4">The sequence shown here is derived from an EMBL/GenBank/DDBJ whole genome shotgun (WGS) entry which is preliminary data.</text>
</comment>
<dbReference type="AlphaFoldDB" id="A0A109D9R3"/>
<feature type="domain" description="CobQ/CobB/MinD/ParA nucleotide binding" evidence="3">
    <location>
        <begin position="156"/>
        <end position="360"/>
    </location>
</feature>
<organism evidence="4 5">
    <name type="scientific">Vibrio toranzoniae</name>
    <dbReference type="NCBI Taxonomy" id="1194427"/>
    <lineage>
        <taxon>Bacteria</taxon>
        <taxon>Pseudomonadati</taxon>
        <taxon>Pseudomonadota</taxon>
        <taxon>Gammaproteobacteria</taxon>
        <taxon>Vibrionales</taxon>
        <taxon>Vibrionaceae</taxon>
        <taxon>Vibrio</taxon>
    </lineage>
</organism>
<dbReference type="InterPro" id="IPR050625">
    <property type="entry name" value="ParA/MinD_ATPase"/>
</dbReference>
<gene>
    <name evidence="4" type="ORF">APQ14_05755</name>
</gene>
<dbReference type="GO" id="GO:0005524">
    <property type="term" value="F:ATP binding"/>
    <property type="evidence" value="ECO:0007669"/>
    <property type="project" value="UniProtKB-KW"/>
</dbReference>
<evidence type="ECO:0000313" key="5">
    <source>
        <dbReference type="Proteomes" id="UP000057389"/>
    </source>
</evidence>
<dbReference type="Proteomes" id="UP000057389">
    <property type="component" value="Unassembled WGS sequence"/>
</dbReference>
<dbReference type="Gene3D" id="3.40.50.300">
    <property type="entry name" value="P-loop containing nucleotide triphosphate hydrolases"/>
    <property type="match status" value="1"/>
</dbReference>
<dbReference type="PANTHER" id="PTHR43384">
    <property type="entry name" value="SEPTUM SITE-DETERMINING PROTEIN MIND HOMOLOG, CHLOROPLASTIC-RELATED"/>
    <property type="match status" value="1"/>
</dbReference>
<sequence>MFDLTKALTTKAKPVQTGTTGVAGCTLFYQSQECLDLVQEVFRFEGWNDPACVKANASLTRLTEQQSSHIVILELNESTNVVEDAKSFVSKLPTHKGVVVIGKEDAISTLRALKDMGFYYVFWPVNKQEFADFFTHVSKNLKTFSGVSQKRKAKRVAIVGSKGGVGASFIATEVSSLLSTQGSDTILVDHQYADTNIDVLLGLKDFKPRTIDEFTAPLHEMDEEGALSYLFKARKNLRLLAIDGDMSQNDVLNYNQTLCELLARNTNFIIEDFSGGVDFKVEPQLLVENFDVVVLVLDASISSVRSVKRLIEKISSLQISLSSRTRVITMLNYHRPENAYVLQKSDLTKYLGSNVDLEVDYCKSLAHILIDGKRGHKHDRHISRSMEQLVKLINGQPVDQKGMSSWLNKVRVK</sequence>
<protein>
    <submittedName>
        <fullName evidence="4">Chromosome partitioning protein ParA</fullName>
    </submittedName>
</protein>
<dbReference type="InterPro" id="IPR027417">
    <property type="entry name" value="P-loop_NTPase"/>
</dbReference>
<dbReference type="GO" id="GO:0009898">
    <property type="term" value="C:cytoplasmic side of plasma membrane"/>
    <property type="evidence" value="ECO:0007669"/>
    <property type="project" value="TreeGrafter"/>
</dbReference>
<proteinExistence type="predicted"/>
<dbReference type="EMBL" id="LMXU01000013">
    <property type="protein sequence ID" value="KWU01482.1"/>
    <property type="molecule type" value="Genomic_DNA"/>
</dbReference>
<dbReference type="PANTHER" id="PTHR43384:SF6">
    <property type="entry name" value="SEPTUM SITE-DETERMINING PROTEIN MIND HOMOLOG, CHLOROPLASTIC"/>
    <property type="match status" value="1"/>
</dbReference>
<evidence type="ECO:0000256" key="2">
    <source>
        <dbReference type="ARBA" id="ARBA00022840"/>
    </source>
</evidence>
<dbReference type="SUPFAM" id="SSF52540">
    <property type="entry name" value="P-loop containing nucleoside triphosphate hydrolases"/>
    <property type="match status" value="1"/>
</dbReference>
<evidence type="ECO:0000313" key="4">
    <source>
        <dbReference type="EMBL" id="KWU01482.1"/>
    </source>
</evidence>
<dbReference type="Pfam" id="PF01656">
    <property type="entry name" value="CbiA"/>
    <property type="match status" value="1"/>
</dbReference>
<keyword evidence="5" id="KW-1185">Reference proteome</keyword>
<evidence type="ECO:0000259" key="3">
    <source>
        <dbReference type="Pfam" id="PF01656"/>
    </source>
</evidence>
<dbReference type="OrthoDB" id="6250531at2"/>
<dbReference type="RefSeq" id="WP_060467771.1">
    <property type="nucleotide sequence ID" value="NZ_AP025514.1"/>
</dbReference>
<keyword evidence="2" id="KW-0067">ATP-binding</keyword>
<dbReference type="PROSITE" id="PS51257">
    <property type="entry name" value="PROKAR_LIPOPROTEIN"/>
    <property type="match status" value="1"/>
</dbReference>
<dbReference type="Gene3D" id="3.40.50.2300">
    <property type="match status" value="1"/>
</dbReference>
<dbReference type="GeneID" id="300178490"/>
<dbReference type="InterPro" id="IPR002586">
    <property type="entry name" value="CobQ/CobB/MinD/ParA_Nub-bd_dom"/>
</dbReference>
<name>A0A109D9R3_9VIBR</name>
<dbReference type="GO" id="GO:0051782">
    <property type="term" value="P:negative regulation of cell division"/>
    <property type="evidence" value="ECO:0007669"/>
    <property type="project" value="TreeGrafter"/>
</dbReference>
<dbReference type="GO" id="GO:0016887">
    <property type="term" value="F:ATP hydrolysis activity"/>
    <property type="evidence" value="ECO:0007669"/>
    <property type="project" value="TreeGrafter"/>
</dbReference>
<accession>A0A109D9R3</accession>
<dbReference type="GO" id="GO:0005829">
    <property type="term" value="C:cytosol"/>
    <property type="evidence" value="ECO:0007669"/>
    <property type="project" value="TreeGrafter"/>
</dbReference>
<evidence type="ECO:0000256" key="1">
    <source>
        <dbReference type="ARBA" id="ARBA00022741"/>
    </source>
</evidence>